<dbReference type="SUPFAM" id="SSF52540">
    <property type="entry name" value="P-loop containing nucleoside triphosphate hydrolases"/>
    <property type="match status" value="1"/>
</dbReference>
<feature type="domain" description="Guanylate kinase-like" evidence="4">
    <location>
        <begin position="1"/>
        <end position="121"/>
    </location>
</feature>
<evidence type="ECO:0000256" key="2">
    <source>
        <dbReference type="ARBA" id="ARBA00022679"/>
    </source>
</evidence>
<dbReference type="Gene3D" id="3.40.50.300">
    <property type="entry name" value="P-loop containing nucleotide triphosphate hydrolases"/>
    <property type="match status" value="1"/>
</dbReference>
<accession>A0A2H2Z7U3</accession>
<comment type="similarity">
    <text evidence="1">Belongs to the guanylate kinase family.</text>
</comment>
<dbReference type="InterPro" id="IPR027417">
    <property type="entry name" value="P-loop_NTPase"/>
</dbReference>
<dbReference type="GO" id="GO:0004385">
    <property type="term" value="F:GMP kinase activity"/>
    <property type="evidence" value="ECO:0007669"/>
    <property type="project" value="TreeGrafter"/>
</dbReference>
<evidence type="ECO:0000313" key="6">
    <source>
        <dbReference type="Proteomes" id="UP000219286"/>
    </source>
</evidence>
<dbReference type="Pfam" id="PF00625">
    <property type="entry name" value="Guanylate_kin"/>
    <property type="match status" value="1"/>
</dbReference>
<dbReference type="AlphaFoldDB" id="A0A2H2Z7U3"/>
<protein>
    <recommendedName>
        <fullName evidence="4">Guanylate kinase-like domain-containing protein</fullName>
    </recommendedName>
</protein>
<keyword evidence="2" id="KW-0808">Transferase</keyword>
<proteinExistence type="inferred from homology"/>
<organism evidence="5 6">
    <name type="scientific">Trichoderma parareesei</name>
    <name type="common">Filamentous fungus</name>
    <dbReference type="NCBI Taxonomy" id="858221"/>
    <lineage>
        <taxon>Eukaryota</taxon>
        <taxon>Fungi</taxon>
        <taxon>Dikarya</taxon>
        <taxon>Ascomycota</taxon>
        <taxon>Pezizomycotina</taxon>
        <taxon>Sordariomycetes</taxon>
        <taxon>Hypocreomycetidae</taxon>
        <taxon>Hypocreales</taxon>
        <taxon>Hypocreaceae</taxon>
        <taxon>Trichoderma</taxon>
    </lineage>
</organism>
<dbReference type="SMART" id="SM00072">
    <property type="entry name" value="GuKc"/>
    <property type="match status" value="1"/>
</dbReference>
<dbReference type="PANTHER" id="PTHR23117">
    <property type="entry name" value="GUANYLATE KINASE-RELATED"/>
    <property type="match status" value="1"/>
</dbReference>
<gene>
    <name evidence="5" type="ORF">A9Z42_0016580</name>
</gene>
<dbReference type="InterPro" id="IPR008145">
    <property type="entry name" value="GK/Ca_channel_bsu"/>
</dbReference>
<keyword evidence="6" id="KW-1185">Reference proteome</keyword>
<dbReference type="PANTHER" id="PTHR23117:SF13">
    <property type="entry name" value="GUANYLATE KINASE"/>
    <property type="match status" value="1"/>
</dbReference>
<evidence type="ECO:0000259" key="4">
    <source>
        <dbReference type="PROSITE" id="PS50052"/>
    </source>
</evidence>
<dbReference type="EMBL" id="LFMI01000194">
    <property type="protein sequence ID" value="OTA01342.1"/>
    <property type="molecule type" value="Genomic_DNA"/>
</dbReference>
<evidence type="ECO:0000313" key="5">
    <source>
        <dbReference type="EMBL" id="OTA01342.1"/>
    </source>
</evidence>
<evidence type="ECO:0000256" key="1">
    <source>
        <dbReference type="ARBA" id="ARBA00005790"/>
    </source>
</evidence>
<dbReference type="PROSITE" id="PS50052">
    <property type="entry name" value="GUANYLATE_KINASE_2"/>
    <property type="match status" value="1"/>
</dbReference>
<sequence>MVWNDAFVEYTFFGGNSYGTSQQNLEDQMATGLVVIMEVDVEGVKKMRQAGTVDARYIFIKPPRFDILETRLRGRNTETEASIEQRLEQATRELDQLGYYDVVIVNDDLAETYKRLEAFIWGSTTR</sequence>
<dbReference type="InterPro" id="IPR008144">
    <property type="entry name" value="Guanylate_kin-like_dom"/>
</dbReference>
<reference evidence="5 6" key="1">
    <citation type="journal article" date="2015" name="Genome Announc.">
        <title>Genome sequence and annotation of Trichoderma parareesei, the ancestor of the cellulase producer Trichoderma reesei.</title>
        <authorList>
            <person name="Yang D."/>
            <person name="Pomraning K."/>
            <person name="Kopchinskiy A."/>
            <person name="Karimi Aghcheh R."/>
            <person name="Atanasova L."/>
            <person name="Chenthamara K."/>
            <person name="Baker S.E."/>
            <person name="Zhang R."/>
            <person name="Shen Q."/>
            <person name="Freitag M."/>
            <person name="Kubicek C.P."/>
            <person name="Druzhinina I.S."/>
        </authorList>
    </citation>
    <scope>NUCLEOTIDE SEQUENCE [LARGE SCALE GENOMIC DNA]</scope>
    <source>
        <strain evidence="5 6">CBS 125925</strain>
    </source>
</reference>
<comment type="caution">
    <text evidence="5">The sequence shown here is derived from an EMBL/GenBank/DDBJ whole genome shotgun (WGS) entry which is preliminary data.</text>
</comment>
<dbReference type="Proteomes" id="UP000219286">
    <property type="component" value="Unassembled WGS sequence"/>
</dbReference>
<name>A0A2H2Z7U3_TRIPA</name>
<dbReference type="GO" id="GO:0005829">
    <property type="term" value="C:cytosol"/>
    <property type="evidence" value="ECO:0007669"/>
    <property type="project" value="TreeGrafter"/>
</dbReference>
<keyword evidence="3" id="KW-0418">Kinase</keyword>
<evidence type="ECO:0000256" key="3">
    <source>
        <dbReference type="ARBA" id="ARBA00022777"/>
    </source>
</evidence>